<dbReference type="InterPro" id="IPR003777">
    <property type="entry name" value="XdhC_CoxI"/>
</dbReference>
<dbReference type="EMBL" id="CP034348">
    <property type="protein sequence ID" value="QGX99720.1"/>
    <property type="molecule type" value="Genomic_DNA"/>
</dbReference>
<feature type="domain" description="XdhC Rossmann" evidence="2">
    <location>
        <begin position="157"/>
        <end position="294"/>
    </location>
</feature>
<dbReference type="OrthoDB" id="61481at2"/>
<dbReference type="Gene3D" id="3.40.50.720">
    <property type="entry name" value="NAD(P)-binding Rossmann-like Domain"/>
    <property type="match status" value="1"/>
</dbReference>
<evidence type="ECO:0000313" key="3">
    <source>
        <dbReference type="EMBL" id="QGX99720.1"/>
    </source>
</evidence>
<proteinExistence type="predicted"/>
<dbReference type="AlphaFoldDB" id="A0A6I6IRF6"/>
<accession>A0A6I6IRF6</accession>
<evidence type="ECO:0000259" key="1">
    <source>
        <dbReference type="Pfam" id="PF02625"/>
    </source>
</evidence>
<dbReference type="RefSeq" id="WP_157708402.1">
    <property type="nucleotide sequence ID" value="NZ_CP034348.1"/>
</dbReference>
<evidence type="ECO:0000259" key="2">
    <source>
        <dbReference type="Pfam" id="PF13478"/>
    </source>
</evidence>
<keyword evidence="4" id="KW-1185">Reference proteome</keyword>
<dbReference type="NCBIfam" id="TIGR02964">
    <property type="entry name" value="xanthine_xdhC"/>
    <property type="match status" value="1"/>
</dbReference>
<reference evidence="4" key="1">
    <citation type="submission" date="2018-12" db="EMBL/GenBank/DDBJ databases">
        <title>Complete genome sequence of Roseovarius sp. MME-070.</title>
        <authorList>
            <person name="Nam Y.-D."/>
            <person name="Kang J."/>
            <person name="Chung W.-H."/>
            <person name="Park Y.S."/>
        </authorList>
    </citation>
    <scope>NUCLEOTIDE SEQUENCE [LARGE SCALE GENOMIC DNA]</scope>
    <source>
        <strain evidence="4">MME-070</strain>
    </source>
</reference>
<dbReference type="InterPro" id="IPR052698">
    <property type="entry name" value="MoCofactor_Util/Proc"/>
</dbReference>
<dbReference type="PANTHER" id="PTHR30388:SF6">
    <property type="entry name" value="XANTHINE DEHYDROGENASE SUBUNIT A-RELATED"/>
    <property type="match status" value="1"/>
</dbReference>
<dbReference type="PANTHER" id="PTHR30388">
    <property type="entry name" value="ALDEHYDE OXIDOREDUCTASE MOLYBDENUM COFACTOR ASSEMBLY PROTEIN"/>
    <property type="match status" value="1"/>
</dbReference>
<dbReference type="InterPro" id="IPR027051">
    <property type="entry name" value="XdhC_Rossmann_dom"/>
</dbReference>
<dbReference type="Proteomes" id="UP000428330">
    <property type="component" value="Chromosome"/>
</dbReference>
<gene>
    <name evidence="3" type="primary">xdhC</name>
    <name evidence="3" type="ORF">EI983_16180</name>
</gene>
<dbReference type="KEGG" id="rom:EI983_16180"/>
<sequence>MIDFELLQRLVEAHEEVVRLVVADAKGSTPREIGVDMVVWKDGLHQTIGGGRMEYDAIKRARRLLTEDRDQLIERQALGPGLGQCCGGSITIVFERFDAERLAAARKAAGKTGVFLRQVGPGMQSPPKALLTPHSNEPLSFRRGWLAEPVWRARLPVYIYGAGHVGRALALALEPLPQFEVHLVDVRRDQFADLPESIHQTWEILPTDVLATAPDEAAHFIMTPEHDYDLELCHRLLSRSFGYAGLIGSETKWARFRARLIALGHAPKQIARITCPIGDKSLGKHPQEIAVGVVLNLLHYAAQRTNTEASPT</sequence>
<dbReference type="SUPFAM" id="SSF51735">
    <property type="entry name" value="NAD(P)-binding Rossmann-fold domains"/>
    <property type="match status" value="1"/>
</dbReference>
<name>A0A6I6IRF6_9RHOB</name>
<dbReference type="Pfam" id="PF13478">
    <property type="entry name" value="XdhC_C"/>
    <property type="match status" value="1"/>
</dbReference>
<dbReference type="InterPro" id="IPR014308">
    <property type="entry name" value="Xanthine_DH_XdhC"/>
</dbReference>
<organism evidence="3 4">
    <name type="scientific">Roseovarius faecimaris</name>
    <dbReference type="NCBI Taxonomy" id="2494550"/>
    <lineage>
        <taxon>Bacteria</taxon>
        <taxon>Pseudomonadati</taxon>
        <taxon>Pseudomonadota</taxon>
        <taxon>Alphaproteobacteria</taxon>
        <taxon>Rhodobacterales</taxon>
        <taxon>Roseobacteraceae</taxon>
        <taxon>Roseovarius</taxon>
    </lineage>
</organism>
<feature type="domain" description="XdhC- CoxI" evidence="1">
    <location>
        <begin position="11"/>
        <end position="73"/>
    </location>
</feature>
<dbReference type="Pfam" id="PF02625">
    <property type="entry name" value="XdhC_CoxI"/>
    <property type="match status" value="1"/>
</dbReference>
<dbReference type="InterPro" id="IPR036291">
    <property type="entry name" value="NAD(P)-bd_dom_sf"/>
</dbReference>
<protein>
    <submittedName>
        <fullName evidence="3">Xanthine dehydrogenase accessory protein XdhC</fullName>
    </submittedName>
</protein>
<evidence type="ECO:0000313" key="4">
    <source>
        <dbReference type="Proteomes" id="UP000428330"/>
    </source>
</evidence>